<feature type="region of interest" description="Disordered" evidence="1">
    <location>
        <begin position="22"/>
        <end position="50"/>
    </location>
</feature>
<sequence length="158" mass="17094">MSSSSNRRCESRKNAGARMGTLLRAGSPAPTPSSCSHHDQTTSSYTGRPRLQDNAATAGQYHDHSVLTETSFVLKSSRTGTTLGCSLLPILSLPWSSSGFLLLSFCGGPSPGPSMFSPRLQLEASYSLQFAETVDRMRRYANLKEYIEGAEQELLAQS</sequence>
<keyword evidence="3" id="KW-1185">Reference proteome</keyword>
<reference evidence="2 3" key="1">
    <citation type="journal article" date="2018" name="Biotechnol. Biofuels">
        <title>Integrative visual omics of the white-rot fungus Polyporus brumalis exposes the biotechnological potential of its oxidative enzymes for delignifying raw plant biomass.</title>
        <authorList>
            <person name="Miyauchi S."/>
            <person name="Rancon A."/>
            <person name="Drula E."/>
            <person name="Hage H."/>
            <person name="Chaduli D."/>
            <person name="Favel A."/>
            <person name="Grisel S."/>
            <person name="Henrissat B."/>
            <person name="Herpoel-Gimbert I."/>
            <person name="Ruiz-Duenas F.J."/>
            <person name="Chevret D."/>
            <person name="Hainaut M."/>
            <person name="Lin J."/>
            <person name="Wang M."/>
            <person name="Pangilinan J."/>
            <person name="Lipzen A."/>
            <person name="Lesage-Meessen L."/>
            <person name="Navarro D."/>
            <person name="Riley R."/>
            <person name="Grigoriev I.V."/>
            <person name="Zhou S."/>
            <person name="Raouche S."/>
            <person name="Rosso M.N."/>
        </authorList>
    </citation>
    <scope>NUCLEOTIDE SEQUENCE [LARGE SCALE GENOMIC DNA]</scope>
    <source>
        <strain evidence="2 3">BRFM 1820</strain>
    </source>
</reference>
<evidence type="ECO:0000313" key="2">
    <source>
        <dbReference type="EMBL" id="RDX49122.1"/>
    </source>
</evidence>
<gene>
    <name evidence="2" type="ORF">OH76DRAFT_557154</name>
</gene>
<dbReference type="Proteomes" id="UP000256964">
    <property type="component" value="Unassembled WGS sequence"/>
</dbReference>
<protein>
    <submittedName>
        <fullName evidence="2">Uncharacterized protein</fullName>
    </submittedName>
</protein>
<dbReference type="AlphaFoldDB" id="A0A371D9D2"/>
<organism evidence="2 3">
    <name type="scientific">Lentinus brumalis</name>
    <dbReference type="NCBI Taxonomy" id="2498619"/>
    <lineage>
        <taxon>Eukaryota</taxon>
        <taxon>Fungi</taxon>
        <taxon>Dikarya</taxon>
        <taxon>Basidiomycota</taxon>
        <taxon>Agaricomycotina</taxon>
        <taxon>Agaricomycetes</taxon>
        <taxon>Polyporales</taxon>
        <taxon>Polyporaceae</taxon>
        <taxon>Lentinus</taxon>
    </lineage>
</organism>
<dbReference type="EMBL" id="KZ857407">
    <property type="protein sequence ID" value="RDX49122.1"/>
    <property type="molecule type" value="Genomic_DNA"/>
</dbReference>
<accession>A0A371D9D2</accession>
<name>A0A371D9D2_9APHY</name>
<proteinExistence type="predicted"/>
<evidence type="ECO:0000313" key="3">
    <source>
        <dbReference type="Proteomes" id="UP000256964"/>
    </source>
</evidence>
<evidence type="ECO:0000256" key="1">
    <source>
        <dbReference type="SAM" id="MobiDB-lite"/>
    </source>
</evidence>